<sequence length="272" mass="31830">MQDKKIERKTPLVMMWTTTISGFGFGNLIEQNLNLEGDKNENQETCIKEYEEKYEPIFNNVSTKKDNIEEIIFHCLSKFLEDNRTKEMIRKFRDIFSNPLFSSREKSEIMKERTEVKADRVEKHNKTNNSDFDDDKHEGMNTKLVEYVTVKLLQEKFVENQERQTEDQDMNVDDPIILGLESNIGVEIIGHPDNQERQTEFEDINIDGEINLALEGNNIEETVVKNNLEGNIECKNLVEGGEMIVGEKIREGNIVKKVFFDYKFIKFIPIYV</sequence>
<comment type="caution">
    <text evidence="2">The sequence shown here is derived from an EMBL/GenBank/DDBJ whole genome shotgun (WGS) entry which is preliminary data.</text>
</comment>
<evidence type="ECO:0000313" key="3">
    <source>
        <dbReference type="Proteomes" id="UP000235145"/>
    </source>
</evidence>
<keyword evidence="3" id="KW-1185">Reference proteome</keyword>
<feature type="compositionally biased region" description="Basic and acidic residues" evidence="1">
    <location>
        <begin position="112"/>
        <end position="125"/>
    </location>
</feature>
<reference evidence="2 3" key="1">
    <citation type="journal article" date="2017" name="Nat. Commun.">
        <title>Genome assembly with in vitro proximity ligation data and whole-genome triplication in lettuce.</title>
        <authorList>
            <person name="Reyes-Chin-Wo S."/>
            <person name="Wang Z."/>
            <person name="Yang X."/>
            <person name="Kozik A."/>
            <person name="Arikit S."/>
            <person name="Song C."/>
            <person name="Xia L."/>
            <person name="Froenicke L."/>
            <person name="Lavelle D.O."/>
            <person name="Truco M.J."/>
            <person name="Xia R."/>
            <person name="Zhu S."/>
            <person name="Xu C."/>
            <person name="Xu H."/>
            <person name="Xu X."/>
            <person name="Cox K."/>
            <person name="Korf I."/>
            <person name="Meyers B.C."/>
            <person name="Michelmore R.W."/>
        </authorList>
    </citation>
    <scope>NUCLEOTIDE SEQUENCE [LARGE SCALE GENOMIC DNA]</scope>
    <source>
        <strain evidence="3">cv. Salinas</strain>
        <tissue evidence="2">Seedlings</tissue>
    </source>
</reference>
<evidence type="ECO:0000256" key="1">
    <source>
        <dbReference type="SAM" id="MobiDB-lite"/>
    </source>
</evidence>
<organism evidence="2 3">
    <name type="scientific">Lactuca sativa</name>
    <name type="common">Garden lettuce</name>
    <dbReference type="NCBI Taxonomy" id="4236"/>
    <lineage>
        <taxon>Eukaryota</taxon>
        <taxon>Viridiplantae</taxon>
        <taxon>Streptophyta</taxon>
        <taxon>Embryophyta</taxon>
        <taxon>Tracheophyta</taxon>
        <taxon>Spermatophyta</taxon>
        <taxon>Magnoliopsida</taxon>
        <taxon>eudicotyledons</taxon>
        <taxon>Gunneridae</taxon>
        <taxon>Pentapetalae</taxon>
        <taxon>asterids</taxon>
        <taxon>campanulids</taxon>
        <taxon>Asterales</taxon>
        <taxon>Asteraceae</taxon>
        <taxon>Cichorioideae</taxon>
        <taxon>Cichorieae</taxon>
        <taxon>Lactucinae</taxon>
        <taxon>Lactuca</taxon>
    </lineage>
</organism>
<feature type="region of interest" description="Disordered" evidence="1">
    <location>
        <begin position="112"/>
        <end position="137"/>
    </location>
</feature>
<proteinExistence type="predicted"/>
<protein>
    <submittedName>
        <fullName evidence="2">Uncharacterized protein</fullName>
    </submittedName>
</protein>
<accession>A0A9R1XP79</accession>
<name>A0A9R1XP79_LACSA</name>
<dbReference type="AlphaFoldDB" id="A0A9R1XP79"/>
<dbReference type="EMBL" id="NBSK02000004">
    <property type="protein sequence ID" value="KAJ0214562.1"/>
    <property type="molecule type" value="Genomic_DNA"/>
</dbReference>
<evidence type="ECO:0000313" key="2">
    <source>
        <dbReference type="EMBL" id="KAJ0214562.1"/>
    </source>
</evidence>
<gene>
    <name evidence="2" type="ORF">LSAT_V11C400188530</name>
</gene>
<dbReference type="Proteomes" id="UP000235145">
    <property type="component" value="Unassembled WGS sequence"/>
</dbReference>